<dbReference type="PANTHER" id="PTHR12205:SF0">
    <property type="entry name" value="CENTROMERE_KINETOCHORE PROTEIN ZW10 HOMOLOG"/>
    <property type="match status" value="1"/>
</dbReference>
<accession>X6MBU0</accession>
<name>X6MBU0_RETFI</name>
<feature type="region of interest" description="Disordered" evidence="1">
    <location>
        <begin position="917"/>
        <end position="963"/>
    </location>
</feature>
<protein>
    <submittedName>
        <fullName evidence="2">Uncharacterized protein</fullName>
    </submittedName>
</protein>
<gene>
    <name evidence="2" type="ORF">RFI_26229</name>
</gene>
<dbReference type="Proteomes" id="UP000023152">
    <property type="component" value="Unassembled WGS sequence"/>
</dbReference>
<dbReference type="Gene3D" id="1.10.357.150">
    <property type="match status" value="1"/>
</dbReference>
<dbReference type="InterPro" id="IPR046362">
    <property type="entry name" value="Zw10/DSL1_C_sf"/>
</dbReference>
<dbReference type="AlphaFoldDB" id="X6MBU0"/>
<dbReference type="EMBL" id="ASPP01022715">
    <property type="protein sequence ID" value="ETO11146.1"/>
    <property type="molecule type" value="Genomic_DNA"/>
</dbReference>
<dbReference type="GO" id="GO:0005737">
    <property type="term" value="C:cytoplasm"/>
    <property type="evidence" value="ECO:0007669"/>
    <property type="project" value="GOC"/>
</dbReference>
<sequence>MQMETSSKIIELEEKITLGSGDNEQKKETNESGMNSSEQIVTGIERCQQLAISLCEMESRMKDIETALEKYQSDKTNSDLTNDIGHLDVREHLVHCRNQFQYYETSLIQWTTFLFNQICQFNYLLIQLQYPDMDLLNKLFQSLSGKTHWQNKLVECIDKQLQRNFLDYLFDKNDSGSSSFEMATLRLLEKGNSQLQLQLSVNESSTDDAQPSLPYVQTLLGKCSLFVIIIEWVLDHLFANQPTLQISFLQQSIAPHLDRWIFQWIYQSIPLLTNIWSKPFSIRHQSINEEASETIIKDDGDHGNDNKNTTKNANANHNNYQWNLITDSKEIEEYLCSRVVYCSKDVREAVQYVQSFMTKHTKEVIFFFIDHLPKCSSMMDTDNLLNIQLPQKIKAFVYGYVRNLISKHIYDYFDPLLLDSLLSSATGAEAPQSTQHHSKDVGADDIESTENADMNEYNEMFANYEPITNSDDDNDVRTSEEPKLEIAYKELVDISKRFIRTHPCKISATMFKLTFLLYQLIISNQYFVHIFENVISKRADSSDSKFMCFFFLKIMEIFSYLRNNTKKKNKKNKRIIDVKKLIEMLQEELCPNVAQLWIACAVSYHSKNFSAAPLLGMLFCNDCMFLSFHIKKICEQTNCGQKLAIKKIDNDDTAKETKEAEKSNEKEQKWMMRLVTPLNRLGQKYLLLQLFVLTFVAKKNFCCHACAHNMNKDKCRCTIENSLKCIGHFLGRFDEIEQGLSESLTSCANILHVCLYVIPDDLLTQIIGNLFQVICGCFVQGLSGRISLTSNNDISASDAARISRLIASVQNFELLSNQIEYITMHTKDWDKFLALGDILNESQSLTGLTTNLRRGDYKIFEKDTLKRLVCSLYDKSPRRDAFLAESFVFYWKKHIFGKIVPDQLVKNLISIRRKSSDKKITEQREKTKIESNEGREENNEQEHDSNEHDNGETEQKYNFWKKR</sequence>
<comment type="caution">
    <text evidence="2">The sequence shown here is derived from an EMBL/GenBank/DDBJ whole genome shotgun (WGS) entry which is preliminary data.</text>
</comment>
<organism evidence="2 3">
    <name type="scientific">Reticulomyxa filosa</name>
    <dbReference type="NCBI Taxonomy" id="46433"/>
    <lineage>
        <taxon>Eukaryota</taxon>
        <taxon>Sar</taxon>
        <taxon>Rhizaria</taxon>
        <taxon>Retaria</taxon>
        <taxon>Foraminifera</taxon>
        <taxon>Monothalamids</taxon>
        <taxon>Reticulomyxidae</taxon>
        <taxon>Reticulomyxa</taxon>
    </lineage>
</organism>
<proteinExistence type="predicted"/>
<reference evidence="2 3" key="1">
    <citation type="journal article" date="2013" name="Curr. Biol.">
        <title>The Genome of the Foraminiferan Reticulomyxa filosa.</title>
        <authorList>
            <person name="Glockner G."/>
            <person name="Hulsmann N."/>
            <person name="Schleicher M."/>
            <person name="Noegel A.A."/>
            <person name="Eichinger L."/>
            <person name="Gallinger C."/>
            <person name="Pawlowski J."/>
            <person name="Sierra R."/>
            <person name="Euteneuer U."/>
            <person name="Pillet L."/>
            <person name="Moustafa A."/>
            <person name="Platzer M."/>
            <person name="Groth M."/>
            <person name="Szafranski K."/>
            <person name="Schliwa M."/>
        </authorList>
    </citation>
    <scope>NUCLEOTIDE SEQUENCE [LARGE SCALE GENOMIC DNA]</scope>
</reference>
<dbReference type="GO" id="GO:1990423">
    <property type="term" value="C:RZZ complex"/>
    <property type="evidence" value="ECO:0007669"/>
    <property type="project" value="TreeGrafter"/>
</dbReference>
<dbReference type="PANTHER" id="PTHR12205">
    <property type="entry name" value="CENTROMERE/KINETOCHORE PROTEIN ZW10"/>
    <property type="match status" value="1"/>
</dbReference>
<dbReference type="GO" id="GO:0007094">
    <property type="term" value="P:mitotic spindle assembly checkpoint signaling"/>
    <property type="evidence" value="ECO:0007669"/>
    <property type="project" value="TreeGrafter"/>
</dbReference>
<feature type="compositionally biased region" description="Basic and acidic residues" evidence="1">
    <location>
        <begin position="917"/>
        <end position="955"/>
    </location>
</feature>
<dbReference type="GO" id="GO:0006888">
    <property type="term" value="P:endoplasmic reticulum to Golgi vesicle-mediated transport"/>
    <property type="evidence" value="ECO:0007669"/>
    <property type="project" value="TreeGrafter"/>
</dbReference>
<evidence type="ECO:0000256" key="1">
    <source>
        <dbReference type="SAM" id="MobiDB-lite"/>
    </source>
</evidence>
<keyword evidence="3" id="KW-1185">Reference proteome</keyword>
<evidence type="ECO:0000313" key="3">
    <source>
        <dbReference type="Proteomes" id="UP000023152"/>
    </source>
</evidence>
<evidence type="ECO:0000313" key="2">
    <source>
        <dbReference type="EMBL" id="ETO11146.1"/>
    </source>
</evidence>
<feature type="region of interest" description="Disordered" evidence="1">
    <location>
        <begin position="12"/>
        <end position="38"/>
    </location>
</feature>